<evidence type="ECO:0000256" key="2">
    <source>
        <dbReference type="ARBA" id="ARBA00022679"/>
    </source>
</evidence>
<dbReference type="AlphaFoldDB" id="A0A5N5GBF5"/>
<dbReference type="GO" id="GO:0032259">
    <property type="term" value="P:methylation"/>
    <property type="evidence" value="ECO:0007669"/>
    <property type="project" value="UniProtKB-KW"/>
</dbReference>
<dbReference type="InterPro" id="IPR042086">
    <property type="entry name" value="MeTrfase_capping"/>
</dbReference>
<keyword evidence="3" id="KW-0479">Metal-binding</keyword>
<dbReference type="GO" id="GO:0046872">
    <property type="term" value="F:metal ion binding"/>
    <property type="evidence" value="ECO:0007669"/>
    <property type="project" value="UniProtKB-KW"/>
</dbReference>
<dbReference type="Proteomes" id="UP000327157">
    <property type="component" value="Chromosome 9"/>
</dbReference>
<keyword evidence="4" id="KW-0460">Magnesium</keyword>
<dbReference type="PANTHER" id="PTHR31009">
    <property type="entry name" value="S-ADENOSYL-L-METHIONINE:CARBOXYL METHYLTRANSFERASE FAMILY PROTEIN"/>
    <property type="match status" value="1"/>
</dbReference>
<accession>A0A5N5GBF5</accession>
<dbReference type="InterPro" id="IPR029063">
    <property type="entry name" value="SAM-dependent_MTases_sf"/>
</dbReference>
<comment type="caution">
    <text evidence="6">The sequence shown here is derived from an EMBL/GenBank/DDBJ whole genome shotgun (WGS) entry which is preliminary data.</text>
</comment>
<keyword evidence="2 6" id="KW-0808">Transferase</keyword>
<gene>
    <name evidence="6" type="ORF">D8674_034793</name>
</gene>
<reference evidence="7" key="2">
    <citation type="submission" date="2019-10" db="EMBL/GenBank/DDBJ databases">
        <title>A de novo genome assembly of a pear dwarfing rootstock.</title>
        <authorList>
            <person name="Wang F."/>
            <person name="Wang J."/>
            <person name="Li S."/>
            <person name="Zhang Y."/>
            <person name="Fang M."/>
            <person name="Ma L."/>
            <person name="Zhao Y."/>
            <person name="Jiang S."/>
        </authorList>
    </citation>
    <scope>NUCLEOTIDE SEQUENCE [LARGE SCALE GENOMIC DNA]</scope>
</reference>
<reference evidence="6 7" key="1">
    <citation type="submission" date="2019-09" db="EMBL/GenBank/DDBJ databases">
        <authorList>
            <person name="Ou C."/>
        </authorList>
    </citation>
    <scope>NUCLEOTIDE SEQUENCE [LARGE SCALE GENOMIC DNA]</scope>
    <source>
        <strain evidence="6">S2</strain>
        <tissue evidence="6">Leaf</tissue>
    </source>
</reference>
<evidence type="ECO:0000256" key="1">
    <source>
        <dbReference type="ARBA" id="ARBA00022603"/>
    </source>
</evidence>
<dbReference type="GO" id="GO:0008168">
    <property type="term" value="F:methyltransferase activity"/>
    <property type="evidence" value="ECO:0007669"/>
    <property type="project" value="UniProtKB-KW"/>
</dbReference>
<keyword evidence="1 6" id="KW-0489">Methyltransferase</keyword>
<feature type="region of interest" description="Disordered" evidence="5">
    <location>
        <begin position="1"/>
        <end position="23"/>
    </location>
</feature>
<sequence>MEDSSNVSEEYPMKGGDGPNSYAKNSIQQKVVVDATKELLRKAMKEKLDLEPFNTFHIADLGCSVGPNTFFSVENILEAVIFEYQSRGPSSEIPEFQVFFNDHTLNDFNTLFKSLPQNRNYHAVGVPGSFYGRLFPKASVNVFHSSFALHWLSRVPKNVMDKSSRAWNKGRIHYSNNQDEVFKAYQAQYAEDMECFLRARALETVHRGLIVLNLLGLPRPFVEMVAFDILGSCFLEMAGKGVISEETVDSFNIPSYFVSPQELEVIVERNGCFSIERLETLPQHVVKHGARSASAIAKAAASTLRAAIEGLIKQHFGEEILDDLFSLYQQKIEEQISIYESKTPFVLFVVLKRKTN</sequence>
<keyword evidence="7" id="KW-1185">Reference proteome</keyword>
<reference evidence="6 7" key="3">
    <citation type="submission" date="2019-11" db="EMBL/GenBank/DDBJ databases">
        <title>A de novo genome assembly of a pear dwarfing rootstock.</title>
        <authorList>
            <person name="Wang F."/>
            <person name="Wang J."/>
            <person name="Li S."/>
            <person name="Zhang Y."/>
            <person name="Fang M."/>
            <person name="Ma L."/>
            <person name="Zhao Y."/>
            <person name="Jiang S."/>
        </authorList>
    </citation>
    <scope>NUCLEOTIDE SEQUENCE [LARGE SCALE GENOMIC DNA]</scope>
    <source>
        <strain evidence="6">S2</strain>
        <tissue evidence="6">Leaf</tissue>
    </source>
</reference>
<evidence type="ECO:0000256" key="4">
    <source>
        <dbReference type="ARBA" id="ARBA00022842"/>
    </source>
</evidence>
<dbReference type="Pfam" id="PF03492">
    <property type="entry name" value="Methyltransf_7"/>
    <property type="match status" value="1"/>
</dbReference>
<organism evidence="6 7">
    <name type="scientific">Pyrus ussuriensis x Pyrus communis</name>
    <dbReference type="NCBI Taxonomy" id="2448454"/>
    <lineage>
        <taxon>Eukaryota</taxon>
        <taxon>Viridiplantae</taxon>
        <taxon>Streptophyta</taxon>
        <taxon>Embryophyta</taxon>
        <taxon>Tracheophyta</taxon>
        <taxon>Spermatophyta</taxon>
        <taxon>Magnoliopsida</taxon>
        <taxon>eudicotyledons</taxon>
        <taxon>Gunneridae</taxon>
        <taxon>Pentapetalae</taxon>
        <taxon>rosids</taxon>
        <taxon>fabids</taxon>
        <taxon>Rosales</taxon>
        <taxon>Rosaceae</taxon>
        <taxon>Amygdaloideae</taxon>
        <taxon>Maleae</taxon>
        <taxon>Pyrus</taxon>
    </lineage>
</organism>
<evidence type="ECO:0000313" key="7">
    <source>
        <dbReference type="Proteomes" id="UP000327157"/>
    </source>
</evidence>
<dbReference type="Gene3D" id="3.40.50.150">
    <property type="entry name" value="Vaccinia Virus protein VP39"/>
    <property type="match status" value="1"/>
</dbReference>
<dbReference type="SUPFAM" id="SSF53335">
    <property type="entry name" value="S-adenosyl-L-methionine-dependent methyltransferases"/>
    <property type="match status" value="1"/>
</dbReference>
<dbReference type="EMBL" id="SMOL01000458">
    <property type="protein sequence ID" value="KAB2612477.1"/>
    <property type="molecule type" value="Genomic_DNA"/>
</dbReference>
<evidence type="ECO:0000256" key="3">
    <source>
        <dbReference type="ARBA" id="ARBA00022723"/>
    </source>
</evidence>
<evidence type="ECO:0000313" key="6">
    <source>
        <dbReference type="EMBL" id="KAB2612477.1"/>
    </source>
</evidence>
<protein>
    <submittedName>
        <fullName evidence="6">S-adenosylmethionine-dependent methyltransferase</fullName>
    </submittedName>
</protein>
<evidence type="ECO:0000256" key="5">
    <source>
        <dbReference type="SAM" id="MobiDB-lite"/>
    </source>
</evidence>
<dbReference type="OrthoDB" id="1523883at2759"/>
<proteinExistence type="predicted"/>
<dbReference type="InterPro" id="IPR005299">
    <property type="entry name" value="MeTrfase_7"/>
</dbReference>
<dbReference type="Gene3D" id="1.10.1200.270">
    <property type="entry name" value="Methyltransferase, alpha-helical capping domain"/>
    <property type="match status" value="1"/>
</dbReference>
<name>A0A5N5GBF5_9ROSA</name>